<keyword evidence="2" id="KW-0344">Guanine-nucleotide releasing factor</keyword>
<dbReference type="Pfam" id="PF12733">
    <property type="entry name" value="Cadherin-like"/>
    <property type="match status" value="1"/>
</dbReference>
<dbReference type="SUPFAM" id="SSF81296">
    <property type="entry name" value="E set domains"/>
    <property type="match status" value="1"/>
</dbReference>
<accession>A0ABW3HKU3</accession>
<dbReference type="InterPro" id="IPR009091">
    <property type="entry name" value="RCC1/BLIP-II"/>
</dbReference>
<dbReference type="Gene3D" id="2.60.40.4270">
    <property type="entry name" value="Listeria-Bacteroides repeat domain"/>
    <property type="match status" value="1"/>
</dbReference>
<dbReference type="Gene3D" id="2.130.10.30">
    <property type="entry name" value="Regulator of chromosome condensation 1/beta-lactamase-inhibitor protein II"/>
    <property type="match status" value="4"/>
</dbReference>
<evidence type="ECO:0000256" key="3">
    <source>
        <dbReference type="ARBA" id="ARBA00022737"/>
    </source>
</evidence>
<dbReference type="InterPro" id="IPR013783">
    <property type="entry name" value="Ig-like_fold"/>
</dbReference>
<dbReference type="InterPro" id="IPR014756">
    <property type="entry name" value="Ig_E-set"/>
</dbReference>
<dbReference type="PROSITE" id="PS50012">
    <property type="entry name" value="RCC1_3"/>
    <property type="match status" value="13"/>
</dbReference>
<reference evidence="6" key="1">
    <citation type="journal article" date="2019" name="Int. J. Syst. Evol. Microbiol.">
        <title>The Global Catalogue of Microorganisms (GCM) 10K type strain sequencing project: providing services to taxonomists for standard genome sequencing and annotation.</title>
        <authorList>
            <consortium name="The Broad Institute Genomics Platform"/>
            <consortium name="The Broad Institute Genome Sequencing Center for Infectious Disease"/>
            <person name="Wu L."/>
            <person name="Ma J."/>
        </authorList>
    </citation>
    <scope>NUCLEOTIDE SEQUENCE [LARGE SCALE GENOMIC DNA]</scope>
    <source>
        <strain evidence="6">CCUG 59129</strain>
    </source>
</reference>
<protein>
    <submittedName>
        <fullName evidence="5">S-layer homology domain-containing protein</fullName>
    </submittedName>
</protein>
<dbReference type="Pfam" id="PF25390">
    <property type="entry name" value="WD40_RLD"/>
    <property type="match status" value="2"/>
</dbReference>
<dbReference type="PANTHER" id="PTHR45982">
    <property type="entry name" value="REGULATOR OF CHROMOSOME CONDENSATION"/>
    <property type="match status" value="1"/>
</dbReference>
<dbReference type="EMBL" id="JBHTJZ010000004">
    <property type="protein sequence ID" value="MFD0958138.1"/>
    <property type="molecule type" value="Genomic_DNA"/>
</dbReference>
<dbReference type="PRINTS" id="PR00633">
    <property type="entry name" value="RCCNDNSATION"/>
</dbReference>
<evidence type="ECO:0000256" key="2">
    <source>
        <dbReference type="ARBA" id="ARBA00022658"/>
    </source>
</evidence>
<feature type="domain" description="SLH" evidence="4">
    <location>
        <begin position="1472"/>
        <end position="1535"/>
    </location>
</feature>
<dbReference type="InterPro" id="IPR051553">
    <property type="entry name" value="Ran_GTPase-activating"/>
</dbReference>
<dbReference type="InterPro" id="IPR013378">
    <property type="entry name" value="InlB-like_B-rpt"/>
</dbReference>
<dbReference type="Pfam" id="PF00395">
    <property type="entry name" value="SLH"/>
    <property type="match status" value="3"/>
</dbReference>
<dbReference type="NCBIfam" id="NF047446">
    <property type="entry name" value="barrel_OmpL47"/>
    <property type="match status" value="1"/>
</dbReference>
<dbReference type="InterPro" id="IPR042229">
    <property type="entry name" value="Listeria/Bacterioides_rpt_sf"/>
</dbReference>
<dbReference type="SUPFAM" id="SSF50985">
    <property type="entry name" value="RCC1/BLIP-II"/>
    <property type="match status" value="3"/>
</dbReference>
<dbReference type="Proteomes" id="UP001596989">
    <property type="component" value="Unassembled WGS sequence"/>
</dbReference>
<keyword evidence="3" id="KW-0677">Repeat</keyword>
<proteinExistence type="predicted"/>
<keyword evidence="6" id="KW-1185">Reference proteome</keyword>
<dbReference type="NCBIfam" id="TIGR02543">
    <property type="entry name" value="List_Bact_rpt"/>
    <property type="match status" value="1"/>
</dbReference>
<gene>
    <name evidence="5" type="ORF">ACFQ2I_01910</name>
</gene>
<dbReference type="InterPro" id="IPR058923">
    <property type="entry name" value="RCC1-like_dom"/>
</dbReference>
<feature type="domain" description="SLH" evidence="4">
    <location>
        <begin position="1539"/>
        <end position="1599"/>
    </location>
</feature>
<dbReference type="Gene3D" id="2.60.40.10">
    <property type="entry name" value="Immunoglobulins"/>
    <property type="match status" value="1"/>
</dbReference>
<evidence type="ECO:0000256" key="1">
    <source>
        <dbReference type="ARBA" id="ARBA00004196"/>
    </source>
</evidence>
<dbReference type="InterPro" id="IPR000408">
    <property type="entry name" value="Reg_chr_condens"/>
</dbReference>
<dbReference type="InterPro" id="IPR001119">
    <property type="entry name" value="SLH_dom"/>
</dbReference>
<dbReference type="PROSITE" id="PS51272">
    <property type="entry name" value="SLH"/>
    <property type="match status" value="3"/>
</dbReference>
<dbReference type="PROSITE" id="PS00626">
    <property type="entry name" value="RCC1_2"/>
    <property type="match status" value="10"/>
</dbReference>
<dbReference type="RefSeq" id="WP_377561784.1">
    <property type="nucleotide sequence ID" value="NZ_JBHTJZ010000004.1"/>
</dbReference>
<dbReference type="InterPro" id="IPR025883">
    <property type="entry name" value="Cadherin-like_domain"/>
</dbReference>
<evidence type="ECO:0000259" key="4">
    <source>
        <dbReference type="PROSITE" id="PS51272"/>
    </source>
</evidence>
<dbReference type="Pfam" id="PF09479">
    <property type="entry name" value="Flg_new"/>
    <property type="match status" value="1"/>
</dbReference>
<organism evidence="5 6">
    <name type="scientific">Paenibacillus chungangensis</name>
    <dbReference type="NCBI Taxonomy" id="696535"/>
    <lineage>
        <taxon>Bacteria</taxon>
        <taxon>Bacillati</taxon>
        <taxon>Bacillota</taxon>
        <taxon>Bacilli</taxon>
        <taxon>Bacillales</taxon>
        <taxon>Paenibacillaceae</taxon>
        <taxon>Paenibacillus</taxon>
    </lineage>
</organism>
<name>A0ABW3HKU3_9BACL</name>
<sequence>MSKNKRHVKEGLQLIPVVLVLIILWTCMVPAVVSAERSSGGSWSRGSFQMIAAGAYHSLALKADGSVVAWGSNSKGQLNVPAVAKSGVVSIAAGNHHSLALKADGSVVAWGDNTRGQTTVPAAAESGVVAIAAGNYHSLALKADGSVIAWGLNYQGQRIVPAEAQSGVVSIAAGQFHSLALKADGSIVAWGSNIRGQTTVPSGAASGVVSIAAGDTHSLALKADGKVVAWGSNFNGEGNVPVEAESGVVSIAAQSFNSLALKADGSVVGWGANSQGQTTVPAEAQSGVVSIAVGHFHSLALKADGSIVAWGANNSGQTTVPESLSSPVKAIAIAAGRYHSLVLKSDGSVVAWGDNTYGQRTVPIAAQSGVVSIASGFNHSLALKSDGSVVAWGETTFGQTDVPTEAKSGVVSIAAGGFHSLALKADGSVVAWGSYDHGQTDVPTEAKSGVVSIAAGGFHSLALKADGSVVAWGSDVYGKTTVPAEAVSGVVSIAAGGNHSLALKADGSVIAWGMNTYGQRTVPESAQSGVVSIAAGLRYSLALKEDGSVVVWGGSSDITNVPAAAQSGVVSIAAGGFHSLALKADGSVVTWGYDARGLGTVPGKANLSGLVMDAGELSPPFAPSVTAYTYQLVGSSAASIDVTAILSDEANSILLVNDEEQTSGTPVAVPLTGDTTAISVRVEPYLLPGKTYTITVSQLYTVTYDGNGSNDGNLPTDNSAYSPDDSVTVLGNTGSLSRTGYTFAGWNTAADGSGTSYTPGDAFTMGAGNVTLYAQWLDNIVPAVAIQMKAADESLYANDTWTNQSVTVSVYATDDGSGLAALEYSEDGGDSWQPVDGEMTYSEEGIHTLTFKATDEEGNEGQETRTVKINRNGLVITISANNQDGNSYASGEWTNGTVAAEVYASNQQGIAIATLDYSLDDGATWLHYTEPLSISGVGTHMIKVKAEDEAGNELEDALTVKIDQTNPSIEFGMNGNETWSLGVSTIVTASDTESGLNLAALAFAWSQSDTAPADGWAPFTSGADLMKSGVDGDWHLHIRAQDVAGNTADEVSERFRLDASAAELSGLALSAGTLNMEFDASTMDYKARVPNNVSSITLTPVALDATDLITVRVNGGTPSSVTSGQASGALDLDVGDNTMAIEVTALNGARKRYSVTVTRAASNAGTSGGSSGESVELAGKASLLVDSTVIGAVAIRKVTRPDGVIVEQVSLNEEILDDALNRLQAAKQPVLTIEVDDSKRIVRIELPAASIAAGAESFPNAIIEVKLNGASYQLVIHALDLAGLAEQLSVELKDLKVNIIMERADEATEMQVQQLAVLEGFDLASAVIDFKVTVEADGQTEEIRDFGRTYMSRAIVTEEGAGNRNLTGVLYDGETKTFTFVPSHTGTRPDGTQEIIMNVPHNSMYVVLESKGMTFDDLSGHWAKADVELLTSKLIVKGVTDSRFAPNADMTRAEFTALLVRALGLSLTPGGQASGFADVSANAWYRPAVEAAVNAGLVSGMSPDRFAPNERIAREQMAVMVARALSFTGKEAAADMGVLESFTDRTSISAWATDAVAQAVAAGIITGMPDGTYMPSEPATRAHATAMLKRFLQYTEFID</sequence>
<evidence type="ECO:0000313" key="6">
    <source>
        <dbReference type="Proteomes" id="UP001596989"/>
    </source>
</evidence>
<dbReference type="PANTHER" id="PTHR45982:SF1">
    <property type="entry name" value="REGULATOR OF CHROMOSOME CONDENSATION"/>
    <property type="match status" value="1"/>
</dbReference>
<comment type="caution">
    <text evidence="5">The sequence shown here is derived from an EMBL/GenBank/DDBJ whole genome shotgun (WGS) entry which is preliminary data.</text>
</comment>
<feature type="domain" description="SLH" evidence="4">
    <location>
        <begin position="1410"/>
        <end position="1471"/>
    </location>
</feature>
<comment type="subcellular location">
    <subcellularLocation>
        <location evidence="1">Cell envelope</location>
    </subcellularLocation>
</comment>
<dbReference type="InterPro" id="IPR058094">
    <property type="entry name" value="Ig-like_OmpL47-like"/>
</dbReference>
<evidence type="ECO:0000313" key="5">
    <source>
        <dbReference type="EMBL" id="MFD0958138.1"/>
    </source>
</evidence>